<sequence>MTRRDFVKPAFSLRKKRSVKTHALSLLGTTRLLSRSVSANESIIAYTRDLSDSGLFVIGSFRIAPSVGDVMEVVVLEIDNALPKPVVVKRVEPEAGIAVEFI</sequence>
<proteinExistence type="predicted"/>
<accession>A0A8S0YAS9</accession>
<evidence type="ECO:0008006" key="3">
    <source>
        <dbReference type="Google" id="ProtNLM"/>
    </source>
</evidence>
<dbReference type="AlphaFoldDB" id="A0A8S0YAS9"/>
<gene>
    <name evidence="1" type="ORF">METHB2_710001</name>
</gene>
<evidence type="ECO:0000313" key="2">
    <source>
        <dbReference type="Proteomes" id="UP000494216"/>
    </source>
</evidence>
<reference evidence="1 2" key="1">
    <citation type="submission" date="2020-02" db="EMBL/GenBank/DDBJ databases">
        <authorList>
            <person name="Hogendoorn C."/>
        </authorList>
    </citation>
    <scope>NUCLEOTIDE SEQUENCE [LARGE SCALE GENOMIC DNA]</scope>
    <source>
        <strain evidence="1">METHB21</strain>
    </source>
</reference>
<organism evidence="1 2">
    <name type="scientific">Candidatus Methylobacter favarea</name>
    <dbReference type="NCBI Taxonomy" id="2707345"/>
    <lineage>
        <taxon>Bacteria</taxon>
        <taxon>Pseudomonadati</taxon>
        <taxon>Pseudomonadota</taxon>
        <taxon>Gammaproteobacteria</taxon>
        <taxon>Methylococcales</taxon>
        <taxon>Methylococcaceae</taxon>
        <taxon>Methylobacter</taxon>
    </lineage>
</organism>
<comment type="caution">
    <text evidence="1">The sequence shown here is derived from an EMBL/GenBank/DDBJ whole genome shotgun (WGS) entry which is preliminary data.</text>
</comment>
<name>A0A8S0YAS9_9GAMM</name>
<protein>
    <recommendedName>
        <fullName evidence="3">PilZ domain-containing protein</fullName>
    </recommendedName>
</protein>
<dbReference type="Proteomes" id="UP000494216">
    <property type="component" value="Unassembled WGS sequence"/>
</dbReference>
<keyword evidence="2" id="KW-1185">Reference proteome</keyword>
<evidence type="ECO:0000313" key="1">
    <source>
        <dbReference type="EMBL" id="CAA9892527.1"/>
    </source>
</evidence>
<dbReference type="EMBL" id="CADCXN010000104">
    <property type="protein sequence ID" value="CAA9892527.1"/>
    <property type="molecule type" value="Genomic_DNA"/>
</dbReference>